<protein>
    <recommendedName>
        <fullName evidence="1">VWFA domain-containing protein</fullName>
    </recommendedName>
</protein>
<accession>A0A165HUD2</accession>
<dbReference type="PANTHER" id="PTHR34706">
    <property type="entry name" value="SLR1338 PROTEIN"/>
    <property type="match status" value="1"/>
</dbReference>
<name>A0A165HUD2_XYLHT</name>
<feature type="domain" description="VWFA" evidence="1">
    <location>
        <begin position="58"/>
        <end position="252"/>
    </location>
</feature>
<dbReference type="RefSeq" id="XP_018189493.1">
    <property type="nucleotide sequence ID" value="XM_018329778.1"/>
</dbReference>
<dbReference type="Gene3D" id="3.40.50.410">
    <property type="entry name" value="von Willebrand factor, type A domain"/>
    <property type="match status" value="1"/>
</dbReference>
<dbReference type="OMA" id="ENEPMGR"/>
<dbReference type="OrthoDB" id="2142040at2759"/>
<dbReference type="STRING" id="1328760.A0A165HUD2"/>
<evidence type="ECO:0000313" key="3">
    <source>
        <dbReference type="Proteomes" id="UP000076632"/>
    </source>
</evidence>
<evidence type="ECO:0000259" key="1">
    <source>
        <dbReference type="PROSITE" id="PS50234"/>
    </source>
</evidence>
<dbReference type="PROSITE" id="PS50234">
    <property type="entry name" value="VWFA"/>
    <property type="match status" value="1"/>
</dbReference>
<dbReference type="Proteomes" id="UP000076632">
    <property type="component" value="Unassembled WGS sequence"/>
</dbReference>
<dbReference type="InParanoid" id="A0A165HUD2"/>
<dbReference type="Pfam" id="PF00092">
    <property type="entry name" value="VWA"/>
    <property type="match status" value="1"/>
</dbReference>
<dbReference type="AlphaFoldDB" id="A0A165HUD2"/>
<organism evidence="2 3">
    <name type="scientific">Xylona heveae (strain CBS 132557 / TC161)</name>
    <dbReference type="NCBI Taxonomy" id="1328760"/>
    <lineage>
        <taxon>Eukaryota</taxon>
        <taxon>Fungi</taxon>
        <taxon>Dikarya</taxon>
        <taxon>Ascomycota</taxon>
        <taxon>Pezizomycotina</taxon>
        <taxon>Xylonomycetes</taxon>
        <taxon>Xylonales</taxon>
        <taxon>Xylonaceae</taxon>
        <taxon>Xylona</taxon>
    </lineage>
</organism>
<keyword evidence="3" id="KW-1185">Reference proteome</keyword>
<dbReference type="SUPFAM" id="SSF53300">
    <property type="entry name" value="vWA-like"/>
    <property type="match status" value="1"/>
</dbReference>
<dbReference type="GeneID" id="28894915"/>
<gene>
    <name evidence="2" type="ORF">L228DRAFT_208827</name>
</gene>
<dbReference type="InterPro" id="IPR002035">
    <property type="entry name" value="VWF_A"/>
</dbReference>
<evidence type="ECO:0000313" key="2">
    <source>
        <dbReference type="EMBL" id="KZF23938.1"/>
    </source>
</evidence>
<proteinExistence type="predicted"/>
<dbReference type="EMBL" id="KV407456">
    <property type="protein sequence ID" value="KZF23938.1"/>
    <property type="molecule type" value="Genomic_DNA"/>
</dbReference>
<dbReference type="PANTHER" id="PTHR34706:SF1">
    <property type="entry name" value="VWFA DOMAIN-CONTAINING PROTEIN"/>
    <property type="match status" value="1"/>
</dbReference>
<sequence>MADAPPPSYTDSTSAIRSFEDPYSAYSPESVGYTAPATQAAVETAAGDDSYAFLSQFDTIFLIDDSGSMAGRSWRETAAAIRSIAPICTARDKDGIDIHFLNAPDCSEYWGVKTPGQVEAIFSSVRPYGGTPTGTRLHQILKPYLQNYEARPNSMQPLNIIVITDGVPSDDVESVLVNVAKKLDRLDAPAWQVGVQFFQVGQEPGAAEALRELDDGLAELGGVRDMVDTVPWAGVSSGNYSDLNADAILKVVLGAVNRRLDRKVLRSGRLQR</sequence>
<dbReference type="InterPro" id="IPR036465">
    <property type="entry name" value="vWFA_dom_sf"/>
</dbReference>
<dbReference type="SMART" id="SM00327">
    <property type="entry name" value="VWA"/>
    <property type="match status" value="1"/>
</dbReference>
<reference evidence="2 3" key="1">
    <citation type="journal article" date="2016" name="Fungal Biol.">
        <title>The genome of Xylona heveae provides a window into fungal endophytism.</title>
        <authorList>
            <person name="Gazis R."/>
            <person name="Kuo A."/>
            <person name="Riley R."/>
            <person name="LaButti K."/>
            <person name="Lipzen A."/>
            <person name="Lin J."/>
            <person name="Amirebrahimi M."/>
            <person name="Hesse C.N."/>
            <person name="Spatafora J.W."/>
            <person name="Henrissat B."/>
            <person name="Hainaut M."/>
            <person name="Grigoriev I.V."/>
            <person name="Hibbett D.S."/>
        </authorList>
    </citation>
    <scope>NUCLEOTIDE SEQUENCE [LARGE SCALE GENOMIC DNA]</scope>
    <source>
        <strain evidence="2 3">TC161</strain>
    </source>
</reference>